<evidence type="ECO:0000256" key="5">
    <source>
        <dbReference type="ARBA" id="ARBA00022989"/>
    </source>
</evidence>
<dbReference type="InterPro" id="IPR003004">
    <property type="entry name" value="GspF/PilC"/>
</dbReference>
<evidence type="ECO:0000313" key="10">
    <source>
        <dbReference type="Proteomes" id="UP000199545"/>
    </source>
</evidence>
<feature type="domain" description="Type II secretion system protein GspF" evidence="8">
    <location>
        <begin position="214"/>
        <end position="335"/>
    </location>
</feature>
<sequence length="343" mass="39646">MWKSWSKWSSEQLVLFSGQLVHLLQSGIPLVPSLAILAEQKVVSERLSEQVRKHLENGRSLSDSLKAESFPDLFVSFIRAAEEHGDYSFGFKQCEAYYRARSKFKRDLKRASTYPFMVLLLVFSAFLFLMTVVLPRFQVLYETMGIELPPMTKWMLTIFNGMNVLVWCLLGTILFAILIGITVKKQGMFWDRILFRLPIVKRYRQFRFTHYIAIQLGSLLKAGVPLLRAWELMESLSPWAYLSIQIRQMQKKVEQGFPFFQAIEETSVVFLPTFSKMIALGEASGRLAESLLHFARGTEMVIKDRMEQWTRSLEPIFIFAIGIFISITVITLFLPMLQLVKGL</sequence>
<dbReference type="Proteomes" id="UP000199545">
    <property type="component" value="Unassembled WGS sequence"/>
</dbReference>
<dbReference type="Pfam" id="PF00482">
    <property type="entry name" value="T2SSF"/>
    <property type="match status" value="2"/>
</dbReference>
<dbReference type="EMBL" id="FORR01000004">
    <property type="protein sequence ID" value="SFJ07310.1"/>
    <property type="molecule type" value="Genomic_DNA"/>
</dbReference>
<dbReference type="STRING" id="46223.SAMN05421852_10498"/>
<evidence type="ECO:0000256" key="1">
    <source>
        <dbReference type="ARBA" id="ARBA00004651"/>
    </source>
</evidence>
<dbReference type="PANTHER" id="PTHR30012">
    <property type="entry name" value="GENERAL SECRETION PATHWAY PROTEIN"/>
    <property type="match status" value="1"/>
</dbReference>
<keyword evidence="3" id="KW-1003">Cell membrane</keyword>
<dbReference type="Gene3D" id="1.20.81.30">
    <property type="entry name" value="Type II secretion system (T2SS), domain F"/>
    <property type="match status" value="2"/>
</dbReference>
<protein>
    <submittedName>
        <fullName evidence="9">MSHA biogenesis protein MshG</fullName>
    </submittedName>
</protein>
<reference evidence="9 10" key="1">
    <citation type="submission" date="2016-10" db="EMBL/GenBank/DDBJ databases">
        <authorList>
            <person name="de Groot N.N."/>
        </authorList>
    </citation>
    <scope>NUCLEOTIDE SEQUENCE [LARGE SCALE GENOMIC DNA]</scope>
    <source>
        <strain evidence="9 10">DSM 44778</strain>
    </source>
</reference>
<feature type="domain" description="Type II secretion system protein GspF" evidence="8">
    <location>
        <begin position="16"/>
        <end position="135"/>
    </location>
</feature>
<feature type="transmembrane region" description="Helical" evidence="7">
    <location>
        <begin position="111"/>
        <end position="134"/>
    </location>
</feature>
<evidence type="ECO:0000256" key="3">
    <source>
        <dbReference type="ARBA" id="ARBA00022475"/>
    </source>
</evidence>
<keyword evidence="10" id="KW-1185">Reference proteome</keyword>
<dbReference type="PANTHER" id="PTHR30012:SF0">
    <property type="entry name" value="TYPE II SECRETION SYSTEM PROTEIN F-RELATED"/>
    <property type="match status" value="1"/>
</dbReference>
<evidence type="ECO:0000256" key="6">
    <source>
        <dbReference type="ARBA" id="ARBA00023136"/>
    </source>
</evidence>
<accession>A0A1I3NEG5</accession>
<keyword evidence="6 7" id="KW-0472">Membrane</keyword>
<comment type="similarity">
    <text evidence="2">Belongs to the GSP F family.</text>
</comment>
<evidence type="ECO:0000256" key="2">
    <source>
        <dbReference type="ARBA" id="ARBA00005745"/>
    </source>
</evidence>
<dbReference type="RefSeq" id="WP_093228848.1">
    <property type="nucleotide sequence ID" value="NZ_FORR01000004.1"/>
</dbReference>
<name>A0A1I3NEG5_9BACL</name>
<keyword evidence="5 7" id="KW-1133">Transmembrane helix</keyword>
<dbReference type="OrthoDB" id="9805682at2"/>
<dbReference type="InterPro" id="IPR042094">
    <property type="entry name" value="T2SS_GspF_sf"/>
</dbReference>
<keyword evidence="4 7" id="KW-0812">Transmembrane</keyword>
<dbReference type="GO" id="GO:0005886">
    <property type="term" value="C:plasma membrane"/>
    <property type="evidence" value="ECO:0007669"/>
    <property type="project" value="UniProtKB-SubCell"/>
</dbReference>
<evidence type="ECO:0000256" key="4">
    <source>
        <dbReference type="ARBA" id="ARBA00022692"/>
    </source>
</evidence>
<gene>
    <name evidence="9" type="ORF">SAMN05421852_10498</name>
</gene>
<dbReference type="AlphaFoldDB" id="A0A1I3NEG5"/>
<feature type="transmembrane region" description="Helical" evidence="7">
    <location>
        <begin position="154"/>
        <end position="183"/>
    </location>
</feature>
<feature type="transmembrane region" description="Helical" evidence="7">
    <location>
        <begin position="316"/>
        <end position="337"/>
    </location>
</feature>
<proteinExistence type="inferred from homology"/>
<evidence type="ECO:0000313" key="9">
    <source>
        <dbReference type="EMBL" id="SFJ07310.1"/>
    </source>
</evidence>
<comment type="subcellular location">
    <subcellularLocation>
        <location evidence="1">Cell membrane</location>
        <topology evidence="1">Multi-pass membrane protein</topology>
    </subcellularLocation>
</comment>
<evidence type="ECO:0000259" key="8">
    <source>
        <dbReference type="Pfam" id="PF00482"/>
    </source>
</evidence>
<evidence type="ECO:0000256" key="7">
    <source>
        <dbReference type="SAM" id="Phobius"/>
    </source>
</evidence>
<organism evidence="9 10">
    <name type="scientific">Thermoflavimicrobium dichotomicum</name>
    <dbReference type="NCBI Taxonomy" id="46223"/>
    <lineage>
        <taxon>Bacteria</taxon>
        <taxon>Bacillati</taxon>
        <taxon>Bacillota</taxon>
        <taxon>Bacilli</taxon>
        <taxon>Bacillales</taxon>
        <taxon>Thermoactinomycetaceae</taxon>
        <taxon>Thermoflavimicrobium</taxon>
    </lineage>
</organism>
<dbReference type="PRINTS" id="PR00812">
    <property type="entry name" value="BCTERIALGSPF"/>
</dbReference>
<dbReference type="InterPro" id="IPR018076">
    <property type="entry name" value="T2SS_GspF_dom"/>
</dbReference>